<dbReference type="EMBL" id="LRBV02000010">
    <property type="status" value="NOT_ANNOTATED_CDS"/>
    <property type="molecule type" value="Genomic_DNA"/>
</dbReference>
<dbReference type="KEGG" id="qlo:115964768"/>
<evidence type="ECO:0000256" key="1">
    <source>
        <dbReference type="SAM" id="MobiDB-lite"/>
    </source>
</evidence>
<keyword evidence="2" id="KW-0472">Membrane</keyword>
<keyword evidence="2" id="KW-0812">Transmembrane</keyword>
<dbReference type="AlphaFoldDB" id="A0A7N2MRF6"/>
<evidence type="ECO:0008006" key="5">
    <source>
        <dbReference type="Google" id="ProtNLM"/>
    </source>
</evidence>
<gene>
    <name evidence="3" type="primary">LOC115964768</name>
</gene>
<feature type="transmembrane region" description="Helical" evidence="2">
    <location>
        <begin position="48"/>
        <end position="67"/>
    </location>
</feature>
<reference evidence="3" key="2">
    <citation type="submission" date="2021-01" db="UniProtKB">
        <authorList>
            <consortium name="EnsemblPlants"/>
        </authorList>
    </citation>
    <scope>IDENTIFICATION</scope>
</reference>
<proteinExistence type="predicted"/>
<evidence type="ECO:0000313" key="4">
    <source>
        <dbReference type="Proteomes" id="UP000594261"/>
    </source>
</evidence>
<feature type="region of interest" description="Disordered" evidence="1">
    <location>
        <begin position="145"/>
        <end position="194"/>
    </location>
</feature>
<dbReference type="OrthoDB" id="784693at2759"/>
<accession>A0A7N2MRF6</accession>
<dbReference type="EnsemblPlants" id="QL10p041669:mrna">
    <property type="protein sequence ID" value="QL10p041669:mrna:CDS:1"/>
    <property type="gene ID" value="QL10p041669"/>
</dbReference>
<dbReference type="Gramene" id="QL10p041669:mrna">
    <property type="protein sequence ID" value="QL10p041669:mrna:CDS:1"/>
    <property type="gene ID" value="QL10p041669"/>
</dbReference>
<dbReference type="PANTHER" id="PTHR34964">
    <property type="entry name" value="MEMBRANE LIPOPROTEIN-RELATED"/>
    <property type="match status" value="1"/>
</dbReference>
<reference evidence="3 4" key="1">
    <citation type="journal article" date="2016" name="G3 (Bethesda)">
        <title>First Draft Assembly and Annotation of the Genome of a California Endemic Oak Quercus lobata Nee (Fagaceae).</title>
        <authorList>
            <person name="Sork V.L."/>
            <person name="Fitz-Gibbon S.T."/>
            <person name="Puiu D."/>
            <person name="Crepeau M."/>
            <person name="Gugger P.F."/>
            <person name="Sherman R."/>
            <person name="Stevens K."/>
            <person name="Langley C.H."/>
            <person name="Pellegrini M."/>
            <person name="Salzberg S.L."/>
        </authorList>
    </citation>
    <scope>NUCLEOTIDE SEQUENCE [LARGE SCALE GENOMIC DNA]</scope>
    <source>
        <strain evidence="3 4">cv. SW786</strain>
    </source>
</reference>
<dbReference type="OMA" id="LMYMILP"/>
<name>A0A7N2MRF6_QUELO</name>
<evidence type="ECO:0000256" key="2">
    <source>
        <dbReference type="SAM" id="Phobius"/>
    </source>
</evidence>
<dbReference type="PANTHER" id="PTHR34964:SF1">
    <property type="entry name" value="MEMBRANE LIPOPROTEIN"/>
    <property type="match status" value="1"/>
</dbReference>
<dbReference type="GeneID" id="115964768"/>
<organism evidence="3 4">
    <name type="scientific">Quercus lobata</name>
    <name type="common">Valley oak</name>
    <dbReference type="NCBI Taxonomy" id="97700"/>
    <lineage>
        <taxon>Eukaryota</taxon>
        <taxon>Viridiplantae</taxon>
        <taxon>Streptophyta</taxon>
        <taxon>Embryophyta</taxon>
        <taxon>Tracheophyta</taxon>
        <taxon>Spermatophyta</taxon>
        <taxon>Magnoliopsida</taxon>
        <taxon>eudicotyledons</taxon>
        <taxon>Gunneridae</taxon>
        <taxon>Pentapetalae</taxon>
        <taxon>rosids</taxon>
        <taxon>fabids</taxon>
        <taxon>Fagales</taxon>
        <taxon>Fagaceae</taxon>
        <taxon>Quercus</taxon>
    </lineage>
</organism>
<protein>
    <recommendedName>
        <fullName evidence="5">Membrane lipoprotein</fullName>
    </recommendedName>
</protein>
<evidence type="ECO:0000313" key="3">
    <source>
        <dbReference type="EnsemblPlants" id="QL10p041669:mrna:CDS:1"/>
    </source>
</evidence>
<sequence>MPAPDQRVGSTFIWLITVLLFISIAAGGGCLILYIIQPDASYSSWLPFAGAALVGLPWLFWVFTCCYRCMSRRFGFRSGSAAGGGVGVSGSAREGGSITGSVGGGGGGGGGGGSNVVNAAGNVANEAGSVDPIVRSPESDARRRAQFEAILALDDDDDHDSEERKPKKRSSTSSHEMSVASHESEMPLASSMAP</sequence>
<keyword evidence="4" id="KW-1185">Reference proteome</keyword>
<dbReference type="InParanoid" id="A0A7N2MRF6"/>
<dbReference type="Proteomes" id="UP000594261">
    <property type="component" value="Chromosome 10"/>
</dbReference>
<dbReference type="RefSeq" id="XP_030939881.1">
    <property type="nucleotide sequence ID" value="XM_031084021.1"/>
</dbReference>
<feature type="transmembrane region" description="Helical" evidence="2">
    <location>
        <begin position="12"/>
        <end position="36"/>
    </location>
</feature>
<dbReference type="PROSITE" id="PS51257">
    <property type="entry name" value="PROKAR_LIPOPROTEIN"/>
    <property type="match status" value="1"/>
</dbReference>
<keyword evidence="2" id="KW-1133">Transmembrane helix</keyword>